<dbReference type="GO" id="GO:0042744">
    <property type="term" value="P:hydrogen peroxide catabolic process"/>
    <property type="evidence" value="ECO:0007669"/>
    <property type="project" value="TreeGrafter"/>
</dbReference>
<dbReference type="InterPro" id="IPR011614">
    <property type="entry name" value="Catalase_core"/>
</dbReference>
<dbReference type="PANTHER" id="PTHR11465">
    <property type="entry name" value="CATALASE"/>
    <property type="match status" value="1"/>
</dbReference>
<evidence type="ECO:0000313" key="13">
    <source>
        <dbReference type="Proteomes" id="UP000031662"/>
    </source>
</evidence>
<dbReference type="Proteomes" id="UP000031662">
    <property type="component" value="Chromosome"/>
</dbReference>
<evidence type="ECO:0000256" key="5">
    <source>
        <dbReference type="ARBA" id="ARBA00023002"/>
    </source>
</evidence>
<evidence type="ECO:0000256" key="3">
    <source>
        <dbReference type="ARBA" id="ARBA00022617"/>
    </source>
</evidence>
<keyword evidence="2 7" id="KW-0575">Peroxidase</keyword>
<feature type="domain" description="Catalase core" evidence="11">
    <location>
        <begin position="43"/>
        <end position="309"/>
    </location>
</feature>
<dbReference type="PROSITE" id="PS51402">
    <property type="entry name" value="CATALASE_3"/>
    <property type="match status" value="1"/>
</dbReference>
<evidence type="ECO:0000259" key="11">
    <source>
        <dbReference type="Pfam" id="PF00199"/>
    </source>
</evidence>
<evidence type="ECO:0000256" key="4">
    <source>
        <dbReference type="ARBA" id="ARBA00022723"/>
    </source>
</evidence>
<dbReference type="AlphaFoldDB" id="A0A060PUY9"/>
<dbReference type="GO" id="GO:0020037">
    <property type="term" value="F:heme binding"/>
    <property type="evidence" value="ECO:0007669"/>
    <property type="project" value="InterPro"/>
</dbReference>
<feature type="active site" evidence="8">
    <location>
        <position position="45"/>
    </location>
</feature>
<dbReference type="GO" id="GO:0046872">
    <property type="term" value="F:metal ion binding"/>
    <property type="evidence" value="ECO:0007669"/>
    <property type="project" value="UniProtKB-KW"/>
</dbReference>
<comment type="cofactor">
    <cofactor evidence="7">
        <name>heme</name>
        <dbReference type="ChEBI" id="CHEBI:30413"/>
    </cofactor>
</comment>
<sequence>MKKIGLSLCLVLSLGFLKAHEVSAEEIADIFYKLNAKEPKMKINHTKGFCAKGVFLPNPQAREDLNVPLLNEKEIPASVRYSLGGAMMDDKSKVRGMALKLENQNASWTMVMLNTEINFAKNPKEFAQFFEMRLPKNGKVDEARIKKLYEEVSSYRNFATYMKTIGISSSVANTPYYSVHAFRFKDKKEELLPARWKFVPKEGVKYLNPQELKQKDSNYLLSSFQQHLKTKPIEYQMYLVFANKNDATNDTTALWKGKHKELLVGTLKVEKYEGMGCNKDVYFPADLPKGVEAPTDPLFQIRNEVYGITFSRRQ</sequence>
<dbReference type="Pfam" id="PF00199">
    <property type="entry name" value="Catalase"/>
    <property type="match status" value="1"/>
</dbReference>
<dbReference type="EMBL" id="AP014523">
    <property type="protein sequence ID" value="BAO98098.1"/>
    <property type="molecule type" value="Genomic_DNA"/>
</dbReference>
<keyword evidence="6 7" id="KW-0408">Iron</keyword>
<dbReference type="SUPFAM" id="SSF56634">
    <property type="entry name" value="Heme-dependent catalase-like"/>
    <property type="match status" value="1"/>
</dbReference>
<dbReference type="GO" id="GO:0042542">
    <property type="term" value="P:response to hydrogen peroxide"/>
    <property type="evidence" value="ECO:0007669"/>
    <property type="project" value="TreeGrafter"/>
</dbReference>
<comment type="similarity">
    <text evidence="1 7">Belongs to the catalase family.</text>
</comment>
<accession>A0A060PUY9</accession>
<dbReference type="Gene3D" id="2.40.180.10">
    <property type="entry name" value="Catalase core domain"/>
    <property type="match status" value="1"/>
</dbReference>
<dbReference type="GO" id="GO:0005737">
    <property type="term" value="C:cytoplasm"/>
    <property type="evidence" value="ECO:0007669"/>
    <property type="project" value="TreeGrafter"/>
</dbReference>
<dbReference type="InterPro" id="IPR024168">
    <property type="entry name" value="Catalase_SrpA-type_pred"/>
</dbReference>
<dbReference type="InterPro" id="IPR020835">
    <property type="entry name" value="Catalase_sf"/>
</dbReference>
<feature type="binding site" description="axial binding residue" evidence="9">
    <location>
        <position position="306"/>
    </location>
    <ligand>
        <name>heme</name>
        <dbReference type="ChEBI" id="CHEBI:30413"/>
    </ligand>
    <ligandPart>
        <name>Fe</name>
        <dbReference type="ChEBI" id="CHEBI:18248"/>
    </ligandPart>
</feature>
<keyword evidence="4 7" id="KW-0479">Metal-binding</keyword>
<evidence type="ECO:0000256" key="9">
    <source>
        <dbReference type="PIRSR" id="PIRSR000296-2"/>
    </source>
</evidence>
<protein>
    <recommendedName>
        <fullName evidence="7">Catalase-related peroxidase</fullName>
        <ecNumber evidence="7">1.11.1.-</ecNumber>
    </recommendedName>
</protein>
<feature type="signal peptide" evidence="10">
    <location>
        <begin position="1"/>
        <end position="24"/>
    </location>
</feature>
<dbReference type="PANTHER" id="PTHR11465:SF9">
    <property type="entry name" value="CATALASE"/>
    <property type="match status" value="1"/>
</dbReference>
<evidence type="ECO:0000256" key="7">
    <source>
        <dbReference type="PIRNR" id="PIRNR000296"/>
    </source>
</evidence>
<dbReference type="EC" id="1.11.1.-" evidence="7"/>
<gene>
    <name evidence="12" type="ORF">NY40_1091</name>
</gene>
<dbReference type="PIRSF" id="PIRSF000296">
    <property type="entry name" value="SrpA"/>
    <property type="match status" value="1"/>
</dbReference>
<evidence type="ECO:0000313" key="12">
    <source>
        <dbReference type="EMBL" id="BAO98098.1"/>
    </source>
</evidence>
<keyword evidence="5 7" id="KW-0560">Oxidoreductase</keyword>
<dbReference type="HOGENOM" id="CLU_045961_2_0_7"/>
<evidence type="ECO:0000256" key="6">
    <source>
        <dbReference type="ARBA" id="ARBA00023004"/>
    </source>
</evidence>
<reference evidence="12 13" key="1">
    <citation type="submission" date="2013-11" db="EMBL/GenBank/DDBJ databases">
        <title>Estimation of Helicobacter pylori bacteriophage ecology using H. pylori isolates.</title>
        <authorList>
            <person name="Uchiyama J."/>
            <person name="Takemura-Uchiyama I."/>
            <person name="Ujihara T."/>
            <person name="Matsuzaki S."/>
        </authorList>
    </citation>
    <scope>NUCLEOTIDE SEQUENCE [LARGE SCALE GENOMIC DNA]</scope>
    <source>
        <strain evidence="12 13">NY40</strain>
    </source>
</reference>
<evidence type="ECO:0000256" key="10">
    <source>
        <dbReference type="SAM" id="SignalP"/>
    </source>
</evidence>
<evidence type="ECO:0000256" key="2">
    <source>
        <dbReference type="ARBA" id="ARBA00022559"/>
    </source>
</evidence>
<dbReference type="GO" id="GO:0004096">
    <property type="term" value="F:catalase activity"/>
    <property type="evidence" value="ECO:0007669"/>
    <property type="project" value="InterPro"/>
</dbReference>
<dbReference type="CDD" id="cd08153">
    <property type="entry name" value="srpA_like"/>
    <property type="match status" value="1"/>
</dbReference>
<dbReference type="Gene3D" id="1.20.1280.120">
    <property type="match status" value="1"/>
</dbReference>
<dbReference type="InterPro" id="IPR018028">
    <property type="entry name" value="Catalase"/>
</dbReference>
<feature type="chain" id="PRO_5001590035" description="Catalase-related peroxidase" evidence="10">
    <location>
        <begin position="25"/>
        <end position="314"/>
    </location>
</feature>
<comment type="function">
    <text evidence="7">Has an organic peroxide-dependent peroxidase activity.</text>
</comment>
<name>A0A060PUY9_HELPX</name>
<keyword evidence="10" id="KW-0732">Signal</keyword>
<evidence type="ECO:0000256" key="8">
    <source>
        <dbReference type="PIRSR" id="PIRSR000296-1"/>
    </source>
</evidence>
<organism evidence="12 13">
    <name type="scientific">Helicobacter pylori NY40</name>
    <dbReference type="NCBI Taxonomy" id="1426844"/>
    <lineage>
        <taxon>Bacteria</taxon>
        <taxon>Pseudomonadati</taxon>
        <taxon>Campylobacterota</taxon>
        <taxon>Epsilonproteobacteria</taxon>
        <taxon>Campylobacterales</taxon>
        <taxon>Helicobacteraceae</taxon>
        <taxon>Helicobacter</taxon>
    </lineage>
</organism>
<dbReference type="RefSeq" id="WP_041051011.1">
    <property type="nucleotide sequence ID" value="NZ_AP014523.1"/>
</dbReference>
<proteinExistence type="inferred from homology"/>
<evidence type="ECO:0000256" key="1">
    <source>
        <dbReference type="ARBA" id="ARBA00005329"/>
    </source>
</evidence>
<keyword evidence="3 7" id="KW-0349">Heme</keyword>